<organism evidence="1 2">
    <name type="scientific">Ziziphus jujuba var. spinosa</name>
    <dbReference type="NCBI Taxonomy" id="714518"/>
    <lineage>
        <taxon>Eukaryota</taxon>
        <taxon>Viridiplantae</taxon>
        <taxon>Streptophyta</taxon>
        <taxon>Embryophyta</taxon>
        <taxon>Tracheophyta</taxon>
        <taxon>Spermatophyta</taxon>
        <taxon>Magnoliopsida</taxon>
        <taxon>eudicotyledons</taxon>
        <taxon>Gunneridae</taxon>
        <taxon>Pentapetalae</taxon>
        <taxon>rosids</taxon>
        <taxon>fabids</taxon>
        <taxon>Rosales</taxon>
        <taxon>Rhamnaceae</taxon>
        <taxon>Paliureae</taxon>
        <taxon>Ziziphus</taxon>
    </lineage>
</organism>
<dbReference type="EMBL" id="JAEACU010000011">
    <property type="protein sequence ID" value="KAH7514660.1"/>
    <property type="molecule type" value="Genomic_DNA"/>
</dbReference>
<comment type="caution">
    <text evidence="1">The sequence shown here is derived from an EMBL/GenBank/DDBJ whole genome shotgun (WGS) entry which is preliminary data.</text>
</comment>
<accession>A0A978UIM9</accession>
<dbReference type="Proteomes" id="UP000813462">
    <property type="component" value="Unassembled WGS sequence"/>
</dbReference>
<proteinExistence type="predicted"/>
<reference evidence="1" key="1">
    <citation type="journal article" date="2021" name="Front. Plant Sci.">
        <title>Chromosome-Scale Genome Assembly for Chinese Sour Jujube and Insights Into Its Genome Evolution and Domestication Signature.</title>
        <authorList>
            <person name="Shen L.-Y."/>
            <person name="Luo H."/>
            <person name="Wang X.-L."/>
            <person name="Wang X.-M."/>
            <person name="Qiu X.-J."/>
            <person name="Liu H."/>
            <person name="Zhou S.-S."/>
            <person name="Jia K.-H."/>
            <person name="Nie S."/>
            <person name="Bao Y.-T."/>
            <person name="Zhang R.-G."/>
            <person name="Yun Q.-Z."/>
            <person name="Chai Y.-H."/>
            <person name="Lu J.-Y."/>
            <person name="Li Y."/>
            <person name="Zhao S.-W."/>
            <person name="Mao J.-F."/>
            <person name="Jia S.-G."/>
            <person name="Mao Y.-M."/>
        </authorList>
    </citation>
    <scope>NUCLEOTIDE SEQUENCE</scope>
    <source>
        <strain evidence="1">AT0</strain>
        <tissue evidence="1">Leaf</tissue>
    </source>
</reference>
<evidence type="ECO:0000313" key="2">
    <source>
        <dbReference type="Proteomes" id="UP000813462"/>
    </source>
</evidence>
<gene>
    <name evidence="1" type="ORF">FEM48_Zijuj11G0113400</name>
</gene>
<sequence>MAVKGYTHLQLNHLRFNFFKFNPSLYYQDALTVTNKDSQILLPKTPKDSYSNLSDIEIEWDLIAAEIGFIVVIVPPVYKWRKWYFNCVEDIAFSILPVQLLRKWLLWRMGSKKTKK</sequence>
<name>A0A978UIM9_ZIZJJ</name>
<protein>
    <submittedName>
        <fullName evidence="1">Uncharacterized protein</fullName>
    </submittedName>
</protein>
<evidence type="ECO:0000313" key="1">
    <source>
        <dbReference type="EMBL" id="KAH7514660.1"/>
    </source>
</evidence>
<dbReference type="AlphaFoldDB" id="A0A978UIM9"/>